<evidence type="ECO:0000256" key="5">
    <source>
        <dbReference type="ARBA" id="ARBA00022777"/>
    </source>
</evidence>
<keyword evidence="2" id="KW-0723">Serine/threonine-protein kinase</keyword>
<gene>
    <name evidence="8" type="primary">lanKC</name>
    <name evidence="8" type="ORF">ACFYXI_38695</name>
</gene>
<dbReference type="InterPro" id="IPR053524">
    <property type="entry name" value="Aerial_hyphae_peptide-synth"/>
</dbReference>
<organism evidence="8 9">
    <name type="scientific">Microtetraspora malaysiensis</name>
    <dbReference type="NCBI Taxonomy" id="161358"/>
    <lineage>
        <taxon>Bacteria</taxon>
        <taxon>Bacillati</taxon>
        <taxon>Actinomycetota</taxon>
        <taxon>Actinomycetes</taxon>
        <taxon>Streptosporangiales</taxon>
        <taxon>Streptosporangiaceae</taxon>
        <taxon>Microtetraspora</taxon>
    </lineage>
</organism>
<keyword evidence="4" id="KW-0547">Nucleotide-binding</keyword>
<sequence length="854" mass="92736">MDDYELYCLADLLFYDSPDQKNAEISDFSALSREIPEGWFHQATDTWMYFTPADVAALPTQGWKIHVSARLADAERAVRTVWDYCVPRNVAFKFLRSESVLVMHNSKAASRSSSGKLIAIYPPDEARLETILTELDELLRGVEGPYILSDLRYGNGPLFVRYGGFAERRCLDTSGEMVLAIEDGAGRLVPDVRGSTFSVPPWVELPAFLEPHLAARNAVTVEGLPYEIESVLHFSNSGGVYLGRDTATGRRVVLKEARPHAGLDAAGRDAVARLEHERDILRRLAGLDAVPALLDHFTVGDHHFLVEEFVDGNPLQRLLVHRYPLTRTDLAPDALPAYTEWALDMLGRVERAVGSLHERGVVFGDLHPNNILVTDEGRVALIDFEVATWAEDGARPALGHPAYAAPSDRRGVAGDEYALACLRLGLFAPQTTIMAPMRPGKARHLARLVADTFPIPTAAIEEAARIIAGDHDMEEPPDPGRWPEIRDALCRAILASATPDRDDRLFPGDVAQFRPGGGLSLAHGAAGVLHALAATGAERCPDHDDWLRKRAVTPAPGSALGFYDGLHGVAHVLERLGHRQDALDVMDICLRERWEGLGPGLYAGLAGIGLNLLDLGEATGESALLDRAREVVDVCADRLGGPDDVPEISGGANPRAGLMFGSSGPALLFLRAYERSGDAALLDLAHVAIRQDLRRCVRAADGSLQVNQGWRHLPYLDEGSVGIALVLSRYLVHRADEELGPALDDLLTVTRSAYFVQPGLFTGRAGVIAALAMIRRSDPGLAAQIRGLRWHMLPYGEGVAFPGDGLLRLSMDFSTGTAGVLFALGAALHEEPVFLPFSQPPGQRLPSRRAGKEV</sequence>
<evidence type="ECO:0000256" key="3">
    <source>
        <dbReference type="ARBA" id="ARBA00022679"/>
    </source>
</evidence>
<dbReference type="InterPro" id="IPR058053">
    <property type="entry name" value="RamC_C"/>
</dbReference>
<dbReference type="Gene3D" id="1.10.510.10">
    <property type="entry name" value="Transferase(Phosphotransferase) domain 1"/>
    <property type="match status" value="1"/>
</dbReference>
<dbReference type="SUPFAM" id="SSF158745">
    <property type="entry name" value="LanC-like"/>
    <property type="match status" value="1"/>
</dbReference>
<evidence type="ECO:0000313" key="8">
    <source>
        <dbReference type="EMBL" id="MFF3671529.1"/>
    </source>
</evidence>
<dbReference type="SMART" id="SM01260">
    <property type="entry name" value="LANC_like"/>
    <property type="match status" value="1"/>
</dbReference>
<name>A0ABW6T2M5_9ACTN</name>
<keyword evidence="6" id="KW-0067">ATP-binding</keyword>
<dbReference type="NCBIfam" id="NF038151">
    <property type="entry name" value="lanthi_synth_III"/>
    <property type="match status" value="1"/>
</dbReference>
<dbReference type="EMBL" id="JBIASD010000048">
    <property type="protein sequence ID" value="MFF3671529.1"/>
    <property type="molecule type" value="Genomic_DNA"/>
</dbReference>
<dbReference type="EC" id="2.7.11.1" evidence="1"/>
<dbReference type="InterPro" id="IPR012341">
    <property type="entry name" value="6hp_glycosidase-like_sf"/>
</dbReference>
<dbReference type="Pfam" id="PF25816">
    <property type="entry name" value="RamC_N"/>
    <property type="match status" value="1"/>
</dbReference>
<evidence type="ECO:0000256" key="1">
    <source>
        <dbReference type="ARBA" id="ARBA00012513"/>
    </source>
</evidence>
<proteinExistence type="predicted"/>
<reference evidence="8 9" key="1">
    <citation type="submission" date="2024-10" db="EMBL/GenBank/DDBJ databases">
        <title>The Natural Products Discovery Center: Release of the First 8490 Sequenced Strains for Exploring Actinobacteria Biosynthetic Diversity.</title>
        <authorList>
            <person name="Kalkreuter E."/>
            <person name="Kautsar S.A."/>
            <person name="Yang D."/>
            <person name="Bader C.D."/>
            <person name="Teijaro C.N."/>
            <person name="Fluegel L."/>
            <person name="Davis C.M."/>
            <person name="Simpson J.R."/>
            <person name="Lauterbach L."/>
            <person name="Steele A.D."/>
            <person name="Gui C."/>
            <person name="Meng S."/>
            <person name="Li G."/>
            <person name="Viehrig K."/>
            <person name="Ye F."/>
            <person name="Su P."/>
            <person name="Kiefer A.F."/>
            <person name="Nichols A."/>
            <person name="Cepeda A.J."/>
            <person name="Yan W."/>
            <person name="Fan B."/>
            <person name="Jiang Y."/>
            <person name="Adhikari A."/>
            <person name="Zheng C.-J."/>
            <person name="Schuster L."/>
            <person name="Cowan T.M."/>
            <person name="Smanski M.J."/>
            <person name="Chevrette M.G."/>
            <person name="De Carvalho L.P.S."/>
            <person name="Shen B."/>
        </authorList>
    </citation>
    <scope>NUCLEOTIDE SEQUENCE [LARGE SCALE GENOMIC DNA]</scope>
    <source>
        <strain evidence="8 9">NPDC002173</strain>
    </source>
</reference>
<evidence type="ECO:0000313" key="9">
    <source>
        <dbReference type="Proteomes" id="UP001602013"/>
    </source>
</evidence>
<feature type="domain" description="Protein kinase" evidence="7">
    <location>
        <begin position="226"/>
        <end position="494"/>
    </location>
</feature>
<dbReference type="RefSeq" id="WP_387417704.1">
    <property type="nucleotide sequence ID" value="NZ_JBIASD010000048.1"/>
</dbReference>
<dbReference type="PANTHER" id="PTHR43289:SF6">
    <property type="entry name" value="SERINE_THREONINE-PROTEIN KINASE NEKL-3"/>
    <property type="match status" value="1"/>
</dbReference>
<evidence type="ECO:0000256" key="4">
    <source>
        <dbReference type="ARBA" id="ARBA00022741"/>
    </source>
</evidence>
<dbReference type="Pfam" id="PF00069">
    <property type="entry name" value="Pkinase"/>
    <property type="match status" value="1"/>
</dbReference>
<evidence type="ECO:0000256" key="2">
    <source>
        <dbReference type="ARBA" id="ARBA00022527"/>
    </source>
</evidence>
<dbReference type="PROSITE" id="PS50011">
    <property type="entry name" value="PROTEIN_KINASE_DOM"/>
    <property type="match status" value="1"/>
</dbReference>
<protein>
    <recommendedName>
        <fullName evidence="1">non-specific serine/threonine protein kinase</fullName>
        <ecNumber evidence="1">2.7.11.1</ecNumber>
    </recommendedName>
</protein>
<accession>A0ABW6T2M5</accession>
<dbReference type="InterPro" id="IPR057929">
    <property type="entry name" value="RamC_N"/>
</dbReference>
<dbReference type="Pfam" id="PF05147">
    <property type="entry name" value="LANC_like"/>
    <property type="match status" value="1"/>
</dbReference>
<dbReference type="CDD" id="cd04791">
    <property type="entry name" value="LanC_SerThrkinase"/>
    <property type="match status" value="1"/>
</dbReference>
<comment type="caution">
    <text evidence="8">The sequence shown here is derived from an EMBL/GenBank/DDBJ whole genome shotgun (WGS) entry which is preliminary data.</text>
</comment>
<dbReference type="InterPro" id="IPR000719">
    <property type="entry name" value="Prot_kinase_dom"/>
</dbReference>
<dbReference type="InterPro" id="IPR007822">
    <property type="entry name" value="LANC-like"/>
</dbReference>
<keyword evidence="9" id="KW-1185">Reference proteome</keyword>
<keyword evidence="5" id="KW-0418">Kinase</keyword>
<dbReference type="SMART" id="SM00220">
    <property type="entry name" value="S_TKc"/>
    <property type="match status" value="1"/>
</dbReference>
<dbReference type="InterPro" id="IPR011009">
    <property type="entry name" value="Kinase-like_dom_sf"/>
</dbReference>
<dbReference type="PANTHER" id="PTHR43289">
    <property type="entry name" value="MITOGEN-ACTIVATED PROTEIN KINASE KINASE KINASE 20-RELATED"/>
    <property type="match status" value="1"/>
</dbReference>
<dbReference type="Proteomes" id="UP001602013">
    <property type="component" value="Unassembled WGS sequence"/>
</dbReference>
<dbReference type="Gene3D" id="1.50.10.10">
    <property type="match status" value="1"/>
</dbReference>
<keyword evidence="3" id="KW-0808">Transferase</keyword>
<evidence type="ECO:0000256" key="6">
    <source>
        <dbReference type="ARBA" id="ARBA00022840"/>
    </source>
</evidence>
<evidence type="ECO:0000259" key="7">
    <source>
        <dbReference type="PROSITE" id="PS50011"/>
    </source>
</evidence>
<dbReference type="SUPFAM" id="SSF56112">
    <property type="entry name" value="Protein kinase-like (PK-like)"/>
    <property type="match status" value="1"/>
</dbReference>